<dbReference type="Gene3D" id="1.20.1280.50">
    <property type="match status" value="1"/>
</dbReference>
<name>A0AAV2C9K3_9ROSI</name>
<organism evidence="2 3">
    <name type="scientific">Linum trigynum</name>
    <dbReference type="NCBI Taxonomy" id="586398"/>
    <lineage>
        <taxon>Eukaryota</taxon>
        <taxon>Viridiplantae</taxon>
        <taxon>Streptophyta</taxon>
        <taxon>Embryophyta</taxon>
        <taxon>Tracheophyta</taxon>
        <taxon>Spermatophyta</taxon>
        <taxon>Magnoliopsida</taxon>
        <taxon>eudicotyledons</taxon>
        <taxon>Gunneridae</taxon>
        <taxon>Pentapetalae</taxon>
        <taxon>rosids</taxon>
        <taxon>fabids</taxon>
        <taxon>Malpighiales</taxon>
        <taxon>Linaceae</taxon>
        <taxon>Linum</taxon>
    </lineage>
</organism>
<dbReference type="AlphaFoldDB" id="A0AAV2C9K3"/>
<gene>
    <name evidence="2" type="ORF">LTRI10_LOCUS529</name>
</gene>
<reference evidence="2 3" key="1">
    <citation type="submission" date="2024-04" db="EMBL/GenBank/DDBJ databases">
        <authorList>
            <person name="Fracassetti M."/>
        </authorList>
    </citation>
    <scope>NUCLEOTIDE SEQUENCE [LARGE SCALE GENOMIC DNA]</scope>
</reference>
<evidence type="ECO:0000313" key="2">
    <source>
        <dbReference type="EMBL" id="CAL1352568.1"/>
    </source>
</evidence>
<dbReference type="SUPFAM" id="SSF81383">
    <property type="entry name" value="F-box domain"/>
    <property type="match status" value="1"/>
</dbReference>
<dbReference type="Proteomes" id="UP001497516">
    <property type="component" value="Chromosome 1"/>
</dbReference>
<dbReference type="InterPro" id="IPR050942">
    <property type="entry name" value="F-box_BR-signaling"/>
</dbReference>
<dbReference type="EMBL" id="OZ034813">
    <property type="protein sequence ID" value="CAL1352568.1"/>
    <property type="molecule type" value="Genomic_DNA"/>
</dbReference>
<protein>
    <recommendedName>
        <fullName evidence="1">KIB1-4 beta-propeller domain-containing protein</fullName>
    </recommendedName>
</protein>
<dbReference type="PANTHER" id="PTHR44259">
    <property type="entry name" value="OS07G0183000 PROTEIN-RELATED"/>
    <property type="match status" value="1"/>
</dbReference>
<evidence type="ECO:0000259" key="1">
    <source>
        <dbReference type="Pfam" id="PF03478"/>
    </source>
</evidence>
<accession>A0AAV2C9K3</accession>
<dbReference type="PANTHER" id="PTHR44259:SF107">
    <property type="entry name" value="F-BOX PROTEIN SKIP23-LIKE"/>
    <property type="match status" value="1"/>
</dbReference>
<proteinExistence type="predicted"/>
<feature type="domain" description="KIB1-4 beta-propeller" evidence="1">
    <location>
        <begin position="100"/>
        <end position="371"/>
    </location>
</feature>
<dbReference type="InterPro" id="IPR005174">
    <property type="entry name" value="KIB1-4_b-propeller"/>
</dbReference>
<dbReference type="Pfam" id="PF03478">
    <property type="entry name" value="Beta-prop_KIB1-4"/>
    <property type="match status" value="1"/>
</dbReference>
<dbReference type="InterPro" id="IPR036047">
    <property type="entry name" value="F-box-like_dom_sf"/>
</dbReference>
<keyword evidence="3" id="KW-1185">Reference proteome</keyword>
<sequence>MEEEKDEQQRDWTHLPGELLDTIMRRLTKLRDIVRFQAVCKPWKLAVLDQEQNPPKFLQSLPWQMWSCKSFPKAAAGDSCSGSGGCHRFIDVVESNNCILHINLGTKKHCHGSAYGWLILEEKHCRPLVLYLLNPLTGNKIPLANKIARGHSDEYLEGRVSGNCLSQFSLSAEPTAAEGCVVVAAYHNFGGSRLVSWKLGGTGERETEHQQICTFIPMDSLVDYPQTFLGWDTTAIGFWRDKVHIFCGCDGRVLSCDLAAAAAHPLFSWAFVPEDFTLPFRGGYCFHFLVASPEGGELMLLSRHQAVFTDEETLKGTCRLTFCVHRMNEDGKRWDEAKTIGDYAIFVFLDSAFLVSVKDHPECRRDSIYYDGGIYDLTCDPITIGPYASSPPRCKALLLPCNY</sequence>
<evidence type="ECO:0000313" key="3">
    <source>
        <dbReference type="Proteomes" id="UP001497516"/>
    </source>
</evidence>